<name>A0A4R6MDN2_9GAMM</name>
<accession>A0A4R6MDN2</accession>
<evidence type="ECO:0000256" key="3">
    <source>
        <dbReference type="ARBA" id="ARBA00023163"/>
    </source>
</evidence>
<evidence type="ECO:0000313" key="5">
    <source>
        <dbReference type="EMBL" id="TDO99837.1"/>
    </source>
</evidence>
<proteinExistence type="predicted"/>
<dbReference type="RefSeq" id="WP_133502664.1">
    <property type="nucleotide sequence ID" value="NZ_SNXC01000009.1"/>
</dbReference>
<keyword evidence="2" id="KW-0238">DNA-binding</keyword>
<dbReference type="InterPro" id="IPR001761">
    <property type="entry name" value="Peripla_BP/Lac1_sug-bd_dom"/>
</dbReference>
<dbReference type="InterPro" id="IPR010982">
    <property type="entry name" value="Lambda_DNA-bd_dom_sf"/>
</dbReference>
<gene>
    <name evidence="5" type="ORF">DFP79_0846</name>
</gene>
<sequence length="338" mass="37755">MSIKEIATQLDLSVSTVSRALNDYPDISPRTKKRVLKEAARQGYQLKGNENGHWVQAKRVVTAVLPSQDAQYIDATLSKVLSGTRQRLEEHDYILKIVVIDTGRLELSEFERLIKAGDQDGFIMLRTKANDAKVHRLLKLNIPFVCYGRMETTKRYAWLDLDNYAVGRMSVETLSDAQRASIGIVSVSDRYFFAKERRRGIFDVAREHSLNLTEQNLIEVSFDEEENYLACAELLIQQPTITALICLTSTAAKAAALAVMRLKIEGRKIDIIGCDTPMDELTSSMGIKSIQPAPPAQLGEKLAKMMIARIKGVPVEELQELLTPGVVTSGFSSPFKSY</sequence>
<dbReference type="AlphaFoldDB" id="A0A4R6MDN2"/>
<dbReference type="SUPFAM" id="SSF53822">
    <property type="entry name" value="Periplasmic binding protein-like I"/>
    <property type="match status" value="1"/>
</dbReference>
<dbReference type="Pfam" id="PF00532">
    <property type="entry name" value="Peripla_BP_1"/>
    <property type="match status" value="1"/>
</dbReference>
<dbReference type="OrthoDB" id="6619319at2"/>
<protein>
    <submittedName>
        <fullName evidence="5">LacI family transcriptional regulator</fullName>
    </submittedName>
</protein>
<dbReference type="SMART" id="SM00354">
    <property type="entry name" value="HTH_LACI"/>
    <property type="match status" value="1"/>
</dbReference>
<dbReference type="SUPFAM" id="SSF47413">
    <property type="entry name" value="lambda repressor-like DNA-binding domains"/>
    <property type="match status" value="1"/>
</dbReference>
<dbReference type="CDD" id="cd01392">
    <property type="entry name" value="HTH_LacI"/>
    <property type="match status" value="1"/>
</dbReference>
<dbReference type="GO" id="GO:0000976">
    <property type="term" value="F:transcription cis-regulatory region binding"/>
    <property type="evidence" value="ECO:0007669"/>
    <property type="project" value="TreeGrafter"/>
</dbReference>
<evidence type="ECO:0000259" key="4">
    <source>
        <dbReference type="PROSITE" id="PS50932"/>
    </source>
</evidence>
<dbReference type="InterPro" id="IPR028082">
    <property type="entry name" value="Peripla_BP_I"/>
</dbReference>
<dbReference type="PANTHER" id="PTHR30146">
    <property type="entry name" value="LACI-RELATED TRANSCRIPTIONAL REPRESSOR"/>
    <property type="match status" value="1"/>
</dbReference>
<keyword evidence="1" id="KW-0805">Transcription regulation</keyword>
<organism evidence="5 6">
    <name type="scientific">Marinomonas balearica</name>
    <dbReference type="NCBI Taxonomy" id="491947"/>
    <lineage>
        <taxon>Bacteria</taxon>
        <taxon>Pseudomonadati</taxon>
        <taxon>Pseudomonadota</taxon>
        <taxon>Gammaproteobacteria</taxon>
        <taxon>Oceanospirillales</taxon>
        <taxon>Oceanospirillaceae</taxon>
        <taxon>Marinomonas</taxon>
    </lineage>
</organism>
<dbReference type="GO" id="GO:0003700">
    <property type="term" value="F:DNA-binding transcription factor activity"/>
    <property type="evidence" value="ECO:0007669"/>
    <property type="project" value="TreeGrafter"/>
</dbReference>
<dbReference type="Pfam" id="PF00356">
    <property type="entry name" value="LacI"/>
    <property type="match status" value="1"/>
</dbReference>
<keyword evidence="3" id="KW-0804">Transcription</keyword>
<dbReference type="Gene3D" id="1.10.260.40">
    <property type="entry name" value="lambda repressor-like DNA-binding domains"/>
    <property type="match status" value="1"/>
</dbReference>
<evidence type="ECO:0000256" key="2">
    <source>
        <dbReference type="ARBA" id="ARBA00023125"/>
    </source>
</evidence>
<dbReference type="PANTHER" id="PTHR30146:SF109">
    <property type="entry name" value="HTH-TYPE TRANSCRIPTIONAL REGULATOR GALS"/>
    <property type="match status" value="1"/>
</dbReference>
<dbReference type="Gene3D" id="3.40.50.2300">
    <property type="match status" value="2"/>
</dbReference>
<reference evidence="5 6" key="1">
    <citation type="submission" date="2019-03" db="EMBL/GenBank/DDBJ databases">
        <title>Genomic Encyclopedia of Type Strains, Phase III (KMG-III): the genomes of soil and plant-associated and newly described type strains.</title>
        <authorList>
            <person name="Whitman W."/>
        </authorList>
    </citation>
    <scope>NUCLEOTIDE SEQUENCE [LARGE SCALE GENOMIC DNA]</scope>
    <source>
        <strain evidence="5 6">CECT 7378</strain>
    </source>
</reference>
<evidence type="ECO:0000313" key="6">
    <source>
        <dbReference type="Proteomes" id="UP000294656"/>
    </source>
</evidence>
<comment type="caution">
    <text evidence="5">The sequence shown here is derived from an EMBL/GenBank/DDBJ whole genome shotgun (WGS) entry which is preliminary data.</text>
</comment>
<dbReference type="InterPro" id="IPR000843">
    <property type="entry name" value="HTH_LacI"/>
</dbReference>
<feature type="domain" description="HTH lacI-type" evidence="4">
    <location>
        <begin position="1"/>
        <end position="45"/>
    </location>
</feature>
<evidence type="ECO:0000256" key="1">
    <source>
        <dbReference type="ARBA" id="ARBA00023015"/>
    </source>
</evidence>
<dbReference type="PROSITE" id="PS50932">
    <property type="entry name" value="HTH_LACI_2"/>
    <property type="match status" value="1"/>
</dbReference>
<keyword evidence="6" id="KW-1185">Reference proteome</keyword>
<dbReference type="Proteomes" id="UP000294656">
    <property type="component" value="Unassembled WGS sequence"/>
</dbReference>
<dbReference type="EMBL" id="SNXC01000009">
    <property type="protein sequence ID" value="TDO99837.1"/>
    <property type="molecule type" value="Genomic_DNA"/>
</dbReference>